<sequence>MAIITDLMPEVLIYLTTFLYKQDIPNIVLTCRLFHQHYASLRWKDISIRSEGGKKSVLDADTLRAHAEWVHSLSFTGALPAEYFDISFPNLRVLCKGDVYKSPDMTQQLTRTLQEATALAAAEALAAARQDLYWARLVTLNPSIQEIAIIMDHDKFEWKELWRAVGTSLHNPKRFYIVGLGTPNMSDEAAKIFWKAVGRFEVFDSPTPGPQRDTLNFLNVAAI</sequence>
<protein>
    <recommendedName>
        <fullName evidence="3">F-box domain-containing protein</fullName>
    </recommendedName>
</protein>
<reference evidence="1" key="1">
    <citation type="journal article" date="2020" name="Fungal Divers.">
        <title>Resolving the Mortierellaceae phylogeny through synthesis of multi-gene phylogenetics and phylogenomics.</title>
        <authorList>
            <person name="Vandepol N."/>
            <person name="Liber J."/>
            <person name="Desiro A."/>
            <person name="Na H."/>
            <person name="Kennedy M."/>
            <person name="Barry K."/>
            <person name="Grigoriev I.V."/>
            <person name="Miller A.N."/>
            <person name="O'Donnell K."/>
            <person name="Stajich J.E."/>
            <person name="Bonito G."/>
        </authorList>
    </citation>
    <scope>NUCLEOTIDE SEQUENCE</scope>
    <source>
        <strain evidence="1">NRRL 28262</strain>
    </source>
</reference>
<dbReference type="Proteomes" id="UP001194580">
    <property type="component" value="Unassembled WGS sequence"/>
</dbReference>
<evidence type="ECO:0008006" key="3">
    <source>
        <dbReference type="Google" id="ProtNLM"/>
    </source>
</evidence>
<keyword evidence="2" id="KW-1185">Reference proteome</keyword>
<proteinExistence type="predicted"/>
<organism evidence="1 2">
    <name type="scientific">Linnemannia exigua</name>
    <dbReference type="NCBI Taxonomy" id="604196"/>
    <lineage>
        <taxon>Eukaryota</taxon>
        <taxon>Fungi</taxon>
        <taxon>Fungi incertae sedis</taxon>
        <taxon>Mucoromycota</taxon>
        <taxon>Mortierellomycotina</taxon>
        <taxon>Mortierellomycetes</taxon>
        <taxon>Mortierellales</taxon>
        <taxon>Mortierellaceae</taxon>
        <taxon>Linnemannia</taxon>
    </lineage>
</organism>
<dbReference type="AlphaFoldDB" id="A0AAD4H7N0"/>
<accession>A0AAD4H7N0</accession>
<evidence type="ECO:0000313" key="2">
    <source>
        <dbReference type="Proteomes" id="UP001194580"/>
    </source>
</evidence>
<comment type="caution">
    <text evidence="1">The sequence shown here is derived from an EMBL/GenBank/DDBJ whole genome shotgun (WGS) entry which is preliminary data.</text>
</comment>
<evidence type="ECO:0000313" key="1">
    <source>
        <dbReference type="EMBL" id="KAG0274483.1"/>
    </source>
</evidence>
<gene>
    <name evidence="1" type="ORF">BGZ95_009724</name>
</gene>
<name>A0AAD4H7N0_9FUNG</name>
<dbReference type="EMBL" id="JAAAIL010000597">
    <property type="protein sequence ID" value="KAG0274483.1"/>
    <property type="molecule type" value="Genomic_DNA"/>
</dbReference>